<organism evidence="2 3">
    <name type="scientific">Aminobacter ciceronei</name>
    <dbReference type="NCBI Taxonomy" id="150723"/>
    <lineage>
        <taxon>Bacteria</taxon>
        <taxon>Pseudomonadati</taxon>
        <taxon>Pseudomonadota</taxon>
        <taxon>Alphaproteobacteria</taxon>
        <taxon>Hyphomicrobiales</taxon>
        <taxon>Phyllobacteriaceae</taxon>
        <taxon>Aminobacter</taxon>
    </lineage>
</organism>
<evidence type="ECO:0000313" key="3">
    <source>
        <dbReference type="Proteomes" id="UP000587524"/>
    </source>
</evidence>
<dbReference type="EMBL" id="JACJHZ010000065">
    <property type="protein sequence ID" value="MBA9024527.1"/>
    <property type="molecule type" value="Genomic_DNA"/>
</dbReference>
<dbReference type="Proteomes" id="UP000587524">
    <property type="component" value="Unassembled WGS sequence"/>
</dbReference>
<feature type="transmembrane region" description="Helical" evidence="1">
    <location>
        <begin position="20"/>
        <end position="40"/>
    </location>
</feature>
<comment type="caution">
    <text evidence="2">The sequence shown here is derived from an EMBL/GenBank/DDBJ whole genome shotgun (WGS) entry which is preliminary data.</text>
</comment>
<reference evidence="2 3" key="1">
    <citation type="submission" date="2020-08" db="EMBL/GenBank/DDBJ databases">
        <title>Genomic Encyclopedia of Type Strains, Phase IV (KMG-IV): sequencing the most valuable type-strain genomes for metagenomic binning, comparative biology and taxonomic classification.</title>
        <authorList>
            <person name="Goeker M."/>
        </authorList>
    </citation>
    <scope>NUCLEOTIDE SEQUENCE [LARGE SCALE GENOMIC DNA]</scope>
    <source>
        <strain evidence="2 3">DSM 17455</strain>
    </source>
</reference>
<keyword evidence="1" id="KW-0472">Membrane</keyword>
<evidence type="ECO:0000256" key="1">
    <source>
        <dbReference type="SAM" id="Phobius"/>
    </source>
</evidence>
<name>A0ABR6CHQ5_9HYPH</name>
<proteinExistence type="predicted"/>
<evidence type="ECO:0008006" key="4">
    <source>
        <dbReference type="Google" id="ProtNLM"/>
    </source>
</evidence>
<accession>A0ABR6CHQ5</accession>
<protein>
    <recommendedName>
        <fullName evidence="4">RDD domain-containing protein</fullName>
    </recommendedName>
</protein>
<keyword evidence="3" id="KW-1185">Reference proteome</keyword>
<keyword evidence="1" id="KW-1133">Transmembrane helix</keyword>
<dbReference type="RefSeq" id="WP_154387543.1">
    <property type="nucleotide sequence ID" value="NZ_JACJHY010000065.1"/>
</dbReference>
<keyword evidence="1" id="KW-0812">Transmembrane</keyword>
<gene>
    <name evidence="2" type="ORF">HNQ97_006567</name>
</gene>
<sequence length="133" mass="14239">MAVASRQTQNASILRRVAAIAIDALGILFVTQLILASLYLSTNGQVQGQTWFFVNLCGPANAGVLPPLEAGAFFIDDCSETVLGLPTARLLGARNNDETRAPEYYYLNRQGGWSKGRSLSLTGSHSRFSSSTG</sequence>
<evidence type="ECO:0000313" key="2">
    <source>
        <dbReference type="EMBL" id="MBA9024527.1"/>
    </source>
</evidence>